<sequence>MPTWLTLSVDPSQLLGTPNDSSALQMALRLGTAFLCGCAIAAIYWAVRPREKFLPTFPPTLVLLSILCAMLPLVIGQNVAWAFGLVGALSIVRFRTVVDDTYDITFVIFAVLVGMAVGADQITVALVGISVMGLAAALVRPRGGNSGPVTPQDTRLEIRLAVGRDPQLLFHEVFDALMSKVEFTSGSTSKQGASLDLQYRVRLRPDIDPVEVLNRLNLLEGVQSVDLRPAR</sequence>
<protein>
    <recommendedName>
        <fullName evidence="4">DUF4956 domain-containing protein</fullName>
    </recommendedName>
</protein>
<organism evidence="2 3">
    <name type="scientific">Rosistilla ulvae</name>
    <dbReference type="NCBI Taxonomy" id="1930277"/>
    <lineage>
        <taxon>Bacteria</taxon>
        <taxon>Pseudomonadati</taxon>
        <taxon>Planctomycetota</taxon>
        <taxon>Planctomycetia</taxon>
        <taxon>Pirellulales</taxon>
        <taxon>Pirellulaceae</taxon>
        <taxon>Rosistilla</taxon>
    </lineage>
</organism>
<dbReference type="InterPro" id="IPR032531">
    <property type="entry name" value="DUF4956"/>
</dbReference>
<feature type="transmembrane region" description="Helical" evidence="1">
    <location>
        <begin position="106"/>
        <end position="139"/>
    </location>
</feature>
<reference evidence="2 3" key="1">
    <citation type="submission" date="2019-02" db="EMBL/GenBank/DDBJ databases">
        <title>Deep-cultivation of Planctomycetes and their phenomic and genomic characterization uncovers novel biology.</title>
        <authorList>
            <person name="Wiegand S."/>
            <person name="Jogler M."/>
            <person name="Boedeker C."/>
            <person name="Pinto D."/>
            <person name="Vollmers J."/>
            <person name="Rivas-Marin E."/>
            <person name="Kohn T."/>
            <person name="Peeters S.H."/>
            <person name="Heuer A."/>
            <person name="Rast P."/>
            <person name="Oberbeckmann S."/>
            <person name="Bunk B."/>
            <person name="Jeske O."/>
            <person name="Meyerdierks A."/>
            <person name="Storesund J.E."/>
            <person name="Kallscheuer N."/>
            <person name="Luecker S."/>
            <person name="Lage O.M."/>
            <person name="Pohl T."/>
            <person name="Merkel B.J."/>
            <person name="Hornburger P."/>
            <person name="Mueller R.-W."/>
            <person name="Bruemmer F."/>
            <person name="Labrenz M."/>
            <person name="Spormann A.M."/>
            <person name="Op den Camp H."/>
            <person name="Overmann J."/>
            <person name="Amann R."/>
            <person name="Jetten M.S.M."/>
            <person name="Mascher T."/>
            <person name="Medema M.H."/>
            <person name="Devos D.P."/>
            <person name="Kaster A.-K."/>
            <person name="Ovreas L."/>
            <person name="Rohde M."/>
            <person name="Galperin M.Y."/>
            <person name="Jogler C."/>
        </authorList>
    </citation>
    <scope>NUCLEOTIDE SEQUENCE [LARGE SCALE GENOMIC DNA]</scope>
    <source>
        <strain evidence="2 3">EC9</strain>
    </source>
</reference>
<dbReference type="Proteomes" id="UP000319557">
    <property type="component" value="Chromosome"/>
</dbReference>
<dbReference type="OrthoDB" id="9803265at2"/>
<dbReference type="RefSeq" id="WP_145345672.1">
    <property type="nucleotide sequence ID" value="NZ_CP036261.1"/>
</dbReference>
<evidence type="ECO:0008006" key="4">
    <source>
        <dbReference type="Google" id="ProtNLM"/>
    </source>
</evidence>
<feature type="transmembrane region" description="Helical" evidence="1">
    <location>
        <begin position="59"/>
        <end position="86"/>
    </location>
</feature>
<dbReference type="Pfam" id="PF16316">
    <property type="entry name" value="DUF4956"/>
    <property type="match status" value="1"/>
</dbReference>
<proteinExistence type="predicted"/>
<evidence type="ECO:0000313" key="2">
    <source>
        <dbReference type="EMBL" id="QDS88443.1"/>
    </source>
</evidence>
<dbReference type="EMBL" id="CP036261">
    <property type="protein sequence ID" value="QDS88443.1"/>
    <property type="molecule type" value="Genomic_DNA"/>
</dbReference>
<keyword evidence="1" id="KW-0812">Transmembrane</keyword>
<evidence type="ECO:0000313" key="3">
    <source>
        <dbReference type="Proteomes" id="UP000319557"/>
    </source>
</evidence>
<keyword evidence="1" id="KW-0472">Membrane</keyword>
<keyword evidence="1" id="KW-1133">Transmembrane helix</keyword>
<name>A0A517M0P6_9BACT</name>
<keyword evidence="3" id="KW-1185">Reference proteome</keyword>
<accession>A0A517M0P6</accession>
<feature type="transmembrane region" description="Helical" evidence="1">
    <location>
        <begin position="26"/>
        <end position="47"/>
    </location>
</feature>
<dbReference type="AlphaFoldDB" id="A0A517M0P6"/>
<evidence type="ECO:0000256" key="1">
    <source>
        <dbReference type="SAM" id="Phobius"/>
    </source>
</evidence>
<dbReference type="KEGG" id="ruv:EC9_26340"/>
<gene>
    <name evidence="2" type="ORF">EC9_26340</name>
</gene>